<evidence type="ECO:0000313" key="2">
    <source>
        <dbReference type="Proteomes" id="UP000342249"/>
    </source>
</evidence>
<dbReference type="RefSeq" id="WP_152750086.1">
    <property type="nucleotide sequence ID" value="NZ_JAHLDO010000001.1"/>
</dbReference>
<sequence length="126" mass="14839">MIFEQVLFNLAVKVNVIHSIPGRLRVNIPYAKKIPKEWQLENNYFNVIRRMKGIKDIQFSYVTLNGLVLYDINETQPDQIIKMFYDIAKVVNKYKNELSSFNADHKDDAVECFTRLIEAHFDLINT</sequence>
<organism evidence="1 2">
    <name type="scientific">Clostridium estertheticum</name>
    <dbReference type="NCBI Taxonomy" id="238834"/>
    <lineage>
        <taxon>Bacteria</taxon>
        <taxon>Bacillati</taxon>
        <taxon>Bacillota</taxon>
        <taxon>Clostridia</taxon>
        <taxon>Eubacteriales</taxon>
        <taxon>Clostridiaceae</taxon>
        <taxon>Clostridium</taxon>
    </lineage>
</organism>
<reference evidence="1 2" key="1">
    <citation type="journal article" date="2019" name="Lett. Appl. Microbiol.">
        <title>A case of 'blown pack' spoilage of vacuum-packaged pork likely associated with Clostridium estertheticum in Canada.</title>
        <authorList>
            <person name="Zhang P."/>
            <person name="Ward P."/>
            <person name="McMullen L.M."/>
            <person name="Yang X."/>
        </authorList>
    </citation>
    <scope>NUCLEOTIDE SEQUENCE [LARGE SCALE GENOMIC DNA]</scope>
    <source>
        <strain evidence="1 2">MA19</strain>
    </source>
</reference>
<dbReference type="AlphaFoldDB" id="A0A5N7IIZ2"/>
<evidence type="ECO:0000313" key="1">
    <source>
        <dbReference type="EMBL" id="MPQ60951.1"/>
    </source>
</evidence>
<protein>
    <submittedName>
        <fullName evidence="1">Uncharacterized protein</fullName>
    </submittedName>
</protein>
<proteinExistence type="predicted"/>
<dbReference type="EMBL" id="SPSF01000011">
    <property type="protein sequence ID" value="MPQ60951.1"/>
    <property type="molecule type" value="Genomic_DNA"/>
</dbReference>
<comment type="caution">
    <text evidence="1">The sequence shown here is derived from an EMBL/GenBank/DDBJ whole genome shotgun (WGS) entry which is preliminary data.</text>
</comment>
<dbReference type="Proteomes" id="UP000342249">
    <property type="component" value="Unassembled WGS sequence"/>
</dbReference>
<name>A0A5N7IIZ2_9CLOT</name>
<accession>A0A5N7IIZ2</accession>
<gene>
    <name evidence="1" type="ORF">E4V82_02325</name>
</gene>